<dbReference type="GO" id="GO:0046983">
    <property type="term" value="F:protein dimerization activity"/>
    <property type="evidence" value="ECO:0007669"/>
    <property type="project" value="InterPro"/>
</dbReference>
<dbReference type="GO" id="GO:0003700">
    <property type="term" value="F:DNA-binding transcription factor activity"/>
    <property type="evidence" value="ECO:0007669"/>
    <property type="project" value="InterPro"/>
</dbReference>
<evidence type="ECO:0000313" key="9">
    <source>
        <dbReference type="EMBL" id="HDL60442.1"/>
    </source>
</evidence>
<evidence type="ECO:0000256" key="2">
    <source>
        <dbReference type="ARBA" id="ARBA00007871"/>
    </source>
</evidence>
<dbReference type="InterPro" id="IPR050536">
    <property type="entry name" value="DtxR_MntR_Metal-Reg"/>
</dbReference>
<dbReference type="AlphaFoldDB" id="A0A7V0LUC4"/>
<name>A0A7V0LUC4_UNCW3</name>
<dbReference type="EMBL" id="DRDR01000137">
    <property type="protein sequence ID" value="HDL60442.1"/>
    <property type="molecule type" value="Genomic_DNA"/>
</dbReference>
<dbReference type="GO" id="GO:0005737">
    <property type="term" value="C:cytoplasm"/>
    <property type="evidence" value="ECO:0007669"/>
    <property type="project" value="UniProtKB-SubCell"/>
</dbReference>
<keyword evidence="6" id="KW-0238">DNA-binding</keyword>
<comment type="subcellular location">
    <subcellularLocation>
        <location evidence="1">Cytoplasm</location>
    </subcellularLocation>
</comment>
<proteinExistence type="inferred from homology"/>
<keyword evidence="4" id="KW-0408">Iron</keyword>
<evidence type="ECO:0000256" key="7">
    <source>
        <dbReference type="ARBA" id="ARBA00023163"/>
    </source>
</evidence>
<comment type="similarity">
    <text evidence="2">Belongs to the DtxR/MntR family.</text>
</comment>
<dbReference type="InterPro" id="IPR022689">
    <property type="entry name" value="Iron_dep_repressor"/>
</dbReference>
<evidence type="ECO:0000256" key="6">
    <source>
        <dbReference type="ARBA" id="ARBA00023125"/>
    </source>
</evidence>
<dbReference type="InterPro" id="IPR036390">
    <property type="entry name" value="WH_DNA-bd_sf"/>
</dbReference>
<comment type="subunit">
    <text evidence="3">Homodimer.</text>
</comment>
<evidence type="ECO:0000256" key="1">
    <source>
        <dbReference type="ARBA" id="ARBA00004496"/>
    </source>
</evidence>
<accession>A0A7V0LUC4</accession>
<comment type="caution">
    <text evidence="9">The sequence shown here is derived from an EMBL/GenBank/DDBJ whole genome shotgun (WGS) entry which is preliminary data.</text>
</comment>
<dbReference type="GO" id="GO:0003677">
    <property type="term" value="F:DNA binding"/>
    <property type="evidence" value="ECO:0007669"/>
    <property type="project" value="UniProtKB-KW"/>
</dbReference>
<reference evidence="9" key="1">
    <citation type="journal article" date="2020" name="mSystems">
        <title>Genome- and Community-Level Interaction Insights into Carbon Utilization and Element Cycling Functions of Hydrothermarchaeota in Hydrothermal Sediment.</title>
        <authorList>
            <person name="Zhou Z."/>
            <person name="Liu Y."/>
            <person name="Xu W."/>
            <person name="Pan J."/>
            <person name="Luo Z.H."/>
            <person name="Li M."/>
        </authorList>
    </citation>
    <scope>NUCLEOTIDE SEQUENCE [LARGE SCALE GENOMIC DNA]</scope>
    <source>
        <strain evidence="9">HyVt-28</strain>
    </source>
</reference>
<dbReference type="Pfam" id="PF04023">
    <property type="entry name" value="FeoA"/>
    <property type="match status" value="1"/>
</dbReference>
<dbReference type="PANTHER" id="PTHR33238:SF7">
    <property type="entry name" value="IRON-DEPENDENT TRANSCRIPTIONAL REGULATOR"/>
    <property type="match status" value="1"/>
</dbReference>
<dbReference type="InterPro" id="IPR007167">
    <property type="entry name" value="Fe-transptr_FeoA-like"/>
</dbReference>
<evidence type="ECO:0000259" key="8">
    <source>
        <dbReference type="PROSITE" id="PS50944"/>
    </source>
</evidence>
<evidence type="ECO:0000256" key="3">
    <source>
        <dbReference type="ARBA" id="ARBA00011738"/>
    </source>
</evidence>
<dbReference type="Gene3D" id="1.10.10.10">
    <property type="entry name" value="Winged helix-like DNA-binding domain superfamily/Winged helix DNA-binding domain"/>
    <property type="match status" value="1"/>
</dbReference>
<dbReference type="Gene3D" id="2.30.30.90">
    <property type="match status" value="1"/>
</dbReference>
<dbReference type="InterPro" id="IPR001367">
    <property type="entry name" value="Fe_dep_repressor"/>
</dbReference>
<gene>
    <name evidence="9" type="ORF">ENH14_03195</name>
</gene>
<keyword evidence="5" id="KW-0805">Transcription regulation</keyword>
<dbReference type="SMART" id="SM00899">
    <property type="entry name" value="FeoA"/>
    <property type="match status" value="1"/>
</dbReference>
<dbReference type="Gene3D" id="1.10.60.10">
    <property type="entry name" value="Iron dependent repressor, metal binding and dimerisation domain"/>
    <property type="match status" value="1"/>
</dbReference>
<evidence type="ECO:0000256" key="5">
    <source>
        <dbReference type="ARBA" id="ARBA00023015"/>
    </source>
</evidence>
<dbReference type="Pfam" id="PF02742">
    <property type="entry name" value="Fe_dep_repr_C"/>
    <property type="match status" value="1"/>
</dbReference>
<organism evidence="9">
    <name type="scientific">candidate division WOR-3 bacterium</name>
    <dbReference type="NCBI Taxonomy" id="2052148"/>
    <lineage>
        <taxon>Bacteria</taxon>
        <taxon>Bacteria division WOR-3</taxon>
    </lineage>
</organism>
<dbReference type="InterPro" id="IPR022687">
    <property type="entry name" value="HTH_DTXR"/>
</dbReference>
<sequence>MLSMTLEDYLESIFLLGRGRNPVRITDVAKKLKVKKSTVVNAIRKLQQKGFVIHERYGDILLTQKGIEMASRVYERHLAIFSFLVEILGVPEEIANKEACGIEHYIGEETAKTLSLFIEFSRLCPQLQKIIYEDFRKYKNSGTIPDICSEEGKKMLKLTQLKVGQKAIVKKIDCDRSIKSRLLTMGIVPGVEIQVEKVAPLGDPIDILVRGYHLSLRREEAQCIEVEEA</sequence>
<keyword evidence="7" id="KW-0804">Transcription</keyword>
<feature type="domain" description="HTH dtxR-type" evidence="8">
    <location>
        <begin position="1"/>
        <end position="63"/>
    </location>
</feature>
<dbReference type="PANTHER" id="PTHR33238">
    <property type="entry name" value="IRON (METAL) DEPENDENT REPRESSOR, DTXR FAMILY"/>
    <property type="match status" value="1"/>
</dbReference>
<dbReference type="PROSITE" id="PS50944">
    <property type="entry name" value="HTH_DTXR"/>
    <property type="match status" value="1"/>
</dbReference>
<dbReference type="FunFam" id="1.10.60.10:FF:000005">
    <property type="entry name" value="Transcriptional regulator MntR protein"/>
    <property type="match status" value="1"/>
</dbReference>
<dbReference type="InterPro" id="IPR036421">
    <property type="entry name" value="Fe_dep_repressor_sf"/>
</dbReference>
<dbReference type="InterPro" id="IPR008988">
    <property type="entry name" value="Transcriptional_repressor_C"/>
</dbReference>
<dbReference type="GO" id="GO:0046914">
    <property type="term" value="F:transition metal ion binding"/>
    <property type="evidence" value="ECO:0007669"/>
    <property type="project" value="InterPro"/>
</dbReference>
<dbReference type="SUPFAM" id="SSF46785">
    <property type="entry name" value="Winged helix' DNA-binding domain"/>
    <property type="match status" value="1"/>
</dbReference>
<dbReference type="SMART" id="SM00529">
    <property type="entry name" value="HTH_DTXR"/>
    <property type="match status" value="1"/>
</dbReference>
<evidence type="ECO:0000256" key="4">
    <source>
        <dbReference type="ARBA" id="ARBA00023004"/>
    </source>
</evidence>
<dbReference type="InterPro" id="IPR038157">
    <property type="entry name" value="FeoA_core_dom"/>
</dbReference>
<dbReference type="Pfam" id="PF01325">
    <property type="entry name" value="Fe_dep_repress"/>
    <property type="match status" value="1"/>
</dbReference>
<dbReference type="Proteomes" id="UP000886381">
    <property type="component" value="Unassembled WGS sequence"/>
</dbReference>
<dbReference type="SUPFAM" id="SSF47979">
    <property type="entry name" value="Iron-dependent repressor protein, dimerization domain"/>
    <property type="match status" value="1"/>
</dbReference>
<protein>
    <submittedName>
        <fullName evidence="9">Metal-dependent transcriptional regulator</fullName>
    </submittedName>
</protein>
<dbReference type="InterPro" id="IPR036388">
    <property type="entry name" value="WH-like_DNA-bd_sf"/>
</dbReference>
<dbReference type="SUPFAM" id="SSF50037">
    <property type="entry name" value="C-terminal domain of transcriptional repressors"/>
    <property type="match status" value="1"/>
</dbReference>